<organism evidence="1 2">
    <name type="scientific">Parabacteroides acidifaciens</name>
    <dbReference type="NCBI Taxonomy" id="2290935"/>
    <lineage>
        <taxon>Bacteria</taxon>
        <taxon>Pseudomonadati</taxon>
        <taxon>Bacteroidota</taxon>
        <taxon>Bacteroidia</taxon>
        <taxon>Bacteroidales</taxon>
        <taxon>Tannerellaceae</taxon>
        <taxon>Parabacteroides</taxon>
    </lineage>
</organism>
<name>A0A3D8HCI7_9BACT</name>
<comment type="caution">
    <text evidence="1">The sequence shown here is derived from an EMBL/GenBank/DDBJ whole genome shotgun (WGS) entry which is preliminary data.</text>
</comment>
<reference evidence="1 2" key="1">
    <citation type="submission" date="2018-07" db="EMBL/GenBank/DDBJ databases">
        <title>Parabacteroides acidifaciens nov. sp., isolated from human feces.</title>
        <authorList>
            <person name="Wang Y.J."/>
        </authorList>
    </citation>
    <scope>NUCLEOTIDE SEQUENCE [LARGE SCALE GENOMIC DNA]</scope>
    <source>
        <strain evidence="1 2">426-9</strain>
    </source>
</reference>
<gene>
    <name evidence="1" type="ORF">DWU89_12895</name>
</gene>
<protein>
    <submittedName>
        <fullName evidence="1">Uncharacterized protein</fullName>
    </submittedName>
</protein>
<dbReference type="Proteomes" id="UP000256321">
    <property type="component" value="Unassembled WGS sequence"/>
</dbReference>
<feature type="non-terminal residue" evidence="1">
    <location>
        <position position="1"/>
    </location>
</feature>
<proteinExistence type="predicted"/>
<sequence>RFITLSVFPSFGNQFARFSKRTAHLFFPIVKKGSLNREKSQSKIDQDFGRNRKTAQKGGYCNFRVCFFAIPHRSVGQEWFIPFYLTMQNILPFLYL</sequence>
<evidence type="ECO:0000313" key="1">
    <source>
        <dbReference type="EMBL" id="RDU48695.1"/>
    </source>
</evidence>
<dbReference type="AlphaFoldDB" id="A0A3D8HCI7"/>
<accession>A0A3D8HCI7</accession>
<dbReference type="EMBL" id="QREV01000031">
    <property type="protein sequence ID" value="RDU48695.1"/>
    <property type="molecule type" value="Genomic_DNA"/>
</dbReference>
<dbReference type="RefSeq" id="WP_208642469.1">
    <property type="nucleotide sequence ID" value="NZ_JACRTI010000031.1"/>
</dbReference>
<evidence type="ECO:0000313" key="2">
    <source>
        <dbReference type="Proteomes" id="UP000256321"/>
    </source>
</evidence>